<reference evidence="2" key="2">
    <citation type="submission" date="2010-04" db="EMBL/GenBank/DDBJ databases">
        <authorList>
            <person name="Buell R."/>
            <person name="Hamilton J."/>
            <person name="Hostetler J."/>
        </authorList>
    </citation>
    <scope>NUCLEOTIDE SEQUENCE [LARGE SCALE GENOMIC DNA]</scope>
    <source>
        <strain evidence="2">DAOM:BR144</strain>
    </source>
</reference>
<protein>
    <submittedName>
        <fullName evidence="1">Uncharacterized protein</fullName>
    </submittedName>
</protein>
<keyword evidence="2" id="KW-1185">Reference proteome</keyword>
<reference evidence="2" key="1">
    <citation type="journal article" date="2010" name="Genome Biol.">
        <title>Genome sequence of the necrotrophic plant pathogen Pythium ultimum reveals original pathogenicity mechanisms and effector repertoire.</title>
        <authorList>
            <person name="Levesque C.A."/>
            <person name="Brouwer H."/>
            <person name="Cano L."/>
            <person name="Hamilton J.P."/>
            <person name="Holt C."/>
            <person name="Huitema E."/>
            <person name="Raffaele S."/>
            <person name="Robideau G.P."/>
            <person name="Thines M."/>
            <person name="Win J."/>
            <person name="Zerillo M.M."/>
            <person name="Beakes G.W."/>
            <person name="Boore J.L."/>
            <person name="Busam D."/>
            <person name="Dumas B."/>
            <person name="Ferriera S."/>
            <person name="Fuerstenberg S.I."/>
            <person name="Gachon C.M."/>
            <person name="Gaulin E."/>
            <person name="Govers F."/>
            <person name="Grenville-Briggs L."/>
            <person name="Horner N."/>
            <person name="Hostetler J."/>
            <person name="Jiang R.H."/>
            <person name="Johnson J."/>
            <person name="Krajaejun T."/>
            <person name="Lin H."/>
            <person name="Meijer H.J."/>
            <person name="Moore B."/>
            <person name="Morris P."/>
            <person name="Phuntmart V."/>
            <person name="Puiu D."/>
            <person name="Shetty J."/>
            <person name="Stajich J.E."/>
            <person name="Tripathy S."/>
            <person name="Wawra S."/>
            <person name="van West P."/>
            <person name="Whitty B.R."/>
            <person name="Coutinho P.M."/>
            <person name="Henrissat B."/>
            <person name="Martin F."/>
            <person name="Thomas P.D."/>
            <person name="Tyler B.M."/>
            <person name="De Vries R.P."/>
            <person name="Kamoun S."/>
            <person name="Yandell M."/>
            <person name="Tisserat N."/>
            <person name="Buell C.R."/>
        </authorList>
    </citation>
    <scope>NUCLEOTIDE SEQUENCE</scope>
    <source>
        <strain evidence="2">DAOM:BR144</strain>
    </source>
</reference>
<dbReference type="VEuPathDB" id="FungiDB:PYU1_G005028"/>
<dbReference type="EMBL" id="GL376564">
    <property type="status" value="NOT_ANNOTATED_CDS"/>
    <property type="molecule type" value="Genomic_DNA"/>
</dbReference>
<sequence>MKSLQLGIAGSAKQFLLTAPTSQTLLVGESELTRSKCKRLVNCSVSDRTKNQQTKPVNHAGRP</sequence>
<evidence type="ECO:0000313" key="1">
    <source>
        <dbReference type="EnsemblProtists" id="PYU1_T005039"/>
    </source>
</evidence>
<accession>K3WJ97</accession>
<evidence type="ECO:0000313" key="2">
    <source>
        <dbReference type="Proteomes" id="UP000019132"/>
    </source>
</evidence>
<dbReference type="Proteomes" id="UP000019132">
    <property type="component" value="Unassembled WGS sequence"/>
</dbReference>
<dbReference type="EnsemblProtists" id="PYU1_T005039">
    <property type="protein sequence ID" value="PYU1_T005039"/>
    <property type="gene ID" value="PYU1_G005028"/>
</dbReference>
<dbReference type="InParanoid" id="K3WJ97"/>
<dbReference type="HOGENOM" id="CLU_2890738_0_0_1"/>
<organism evidence="1 2">
    <name type="scientific">Globisporangium ultimum (strain ATCC 200006 / CBS 805.95 / DAOM BR144)</name>
    <name type="common">Pythium ultimum</name>
    <dbReference type="NCBI Taxonomy" id="431595"/>
    <lineage>
        <taxon>Eukaryota</taxon>
        <taxon>Sar</taxon>
        <taxon>Stramenopiles</taxon>
        <taxon>Oomycota</taxon>
        <taxon>Peronosporomycetes</taxon>
        <taxon>Pythiales</taxon>
        <taxon>Pythiaceae</taxon>
        <taxon>Globisporangium</taxon>
    </lineage>
</organism>
<name>K3WJ97_GLOUD</name>
<proteinExistence type="predicted"/>
<reference evidence="1" key="3">
    <citation type="submission" date="2015-02" db="UniProtKB">
        <authorList>
            <consortium name="EnsemblProtists"/>
        </authorList>
    </citation>
    <scope>IDENTIFICATION</scope>
    <source>
        <strain evidence="1">DAOM BR144</strain>
    </source>
</reference>
<dbReference type="AlphaFoldDB" id="K3WJ97"/>